<dbReference type="Pfam" id="PF13692">
    <property type="entry name" value="Glyco_trans_1_4"/>
    <property type="match status" value="1"/>
</dbReference>
<dbReference type="PANTHER" id="PTHR12526">
    <property type="entry name" value="GLYCOSYLTRANSFERASE"/>
    <property type="match status" value="1"/>
</dbReference>
<comment type="caution">
    <text evidence="1">The sequence shown here is derived from an EMBL/GenBank/DDBJ whole genome shotgun (WGS) entry which is preliminary data.</text>
</comment>
<dbReference type="EMBL" id="JBEPTF010000001">
    <property type="protein sequence ID" value="MET4682297.1"/>
    <property type="molecule type" value="Genomic_DNA"/>
</dbReference>
<protein>
    <submittedName>
        <fullName evidence="1">Glycosyltransferase involved in cell wall biosynthesis</fullName>
    </submittedName>
</protein>
<proteinExistence type="predicted"/>
<organism evidence="1 2">
    <name type="scientific">Brevundimonas faecalis</name>
    <dbReference type="NCBI Taxonomy" id="947378"/>
    <lineage>
        <taxon>Bacteria</taxon>
        <taxon>Pseudomonadati</taxon>
        <taxon>Pseudomonadota</taxon>
        <taxon>Alphaproteobacteria</taxon>
        <taxon>Caulobacterales</taxon>
        <taxon>Caulobacteraceae</taxon>
        <taxon>Brevundimonas</taxon>
    </lineage>
</organism>
<dbReference type="Gene3D" id="3.40.50.2000">
    <property type="entry name" value="Glycogen Phosphorylase B"/>
    <property type="match status" value="2"/>
</dbReference>
<evidence type="ECO:0000313" key="1">
    <source>
        <dbReference type="EMBL" id="MET4682297.1"/>
    </source>
</evidence>
<name>A0ABV2R6W2_9CAUL</name>
<dbReference type="SUPFAM" id="SSF53756">
    <property type="entry name" value="UDP-Glycosyltransferase/glycogen phosphorylase"/>
    <property type="match status" value="1"/>
</dbReference>
<evidence type="ECO:0000313" key="2">
    <source>
        <dbReference type="Proteomes" id="UP001549313"/>
    </source>
</evidence>
<accession>A0ABV2R6W2</accession>
<gene>
    <name evidence="1" type="ORF">ABIE19_000206</name>
</gene>
<keyword evidence="2" id="KW-1185">Reference proteome</keyword>
<sequence length="598" mass="66698">MPIDLPRLALVSPVPPSPTGVADYAVDLCAALEVDYVVDIVTDSVPPGTFVTSRSRSVSPTDFLKKRHGHYDRVLYQIGNSRFHIYVCELLHRVPGDVILHDIVLSDLLKIALCGDEELDLITKKDLATSHESISTYGHSIEFVTQRATSVIVHSRHAKNLISDTLDPRKIHVISQIRRIYNKNREKSKSLLGLSCEKILVCSFGIASSTKLNHLIAHAADFAYHKGATDLVLAFVGDAPGNYGQSLRRHAQNAPYEVRITGRITKEVYGDYLAAADIAVQLRGSSKGESSRAILDTMSSGIPTITNPVGSMAEIPEDCTHAISVRPNQRQLGNALLALRNDQDYRRRLGERARSYVEKRHSALHINTQLREIFAPKLDDEYQGYNPTPLCIDATELIQIADPDIRSAVFRSIVRHYQETGAAPKGIVFGTPSEGAPDEILPLGIDGEHIKNRAFCRPRRACSMISWRPPHQRIRAEAKVLTVTSPEEHESINQAIRSLSLNINFTQILIERMSEEKQYFQKIYSDKQEYTIFISSSASLHVSYLIDIRRSHTGVIFCEDLPPLRHFFGSRAIYAPANISFAASCTMLMLRSQLDITA</sequence>
<reference evidence="1 2" key="1">
    <citation type="submission" date="2024-06" db="EMBL/GenBank/DDBJ databases">
        <title>Sorghum-associated microbial communities from plants grown in Nebraska, USA.</title>
        <authorList>
            <person name="Schachtman D."/>
        </authorList>
    </citation>
    <scope>NUCLEOTIDE SEQUENCE [LARGE SCALE GENOMIC DNA]</scope>
    <source>
        <strain evidence="1 2">2814</strain>
    </source>
</reference>
<dbReference type="CDD" id="cd03801">
    <property type="entry name" value="GT4_PimA-like"/>
    <property type="match status" value="1"/>
</dbReference>
<dbReference type="RefSeq" id="WP_354087254.1">
    <property type="nucleotide sequence ID" value="NZ_JBEPTF010000001.1"/>
</dbReference>
<dbReference type="Proteomes" id="UP001549313">
    <property type="component" value="Unassembled WGS sequence"/>
</dbReference>